<evidence type="ECO:0000259" key="4">
    <source>
        <dbReference type="SMART" id="SM00225"/>
    </source>
</evidence>
<dbReference type="InterPro" id="IPR011333">
    <property type="entry name" value="SKP1/BTB/POZ_sf"/>
</dbReference>
<protein>
    <submittedName>
        <fullName evidence="6">BTB/POZ domain-containing protein 10-like</fullName>
    </submittedName>
</protein>
<dbReference type="CDD" id="cd18318">
    <property type="entry name" value="BTB_POZ_KCTD20-like"/>
    <property type="match status" value="1"/>
</dbReference>
<dbReference type="RefSeq" id="XP_031557003.1">
    <property type="nucleotide sequence ID" value="XM_031701143.1"/>
</dbReference>
<comment type="subcellular location">
    <subcellularLocation>
        <location evidence="1">Cytoplasm</location>
    </subcellularLocation>
</comment>
<evidence type="ECO:0000256" key="2">
    <source>
        <dbReference type="ARBA" id="ARBA00022490"/>
    </source>
</evidence>
<dbReference type="SMART" id="SM00225">
    <property type="entry name" value="BTB"/>
    <property type="match status" value="1"/>
</dbReference>
<dbReference type="InterPro" id="IPR000210">
    <property type="entry name" value="BTB/POZ_dom"/>
</dbReference>
<dbReference type="KEGG" id="aten:116293678"/>
<sequence>MENVNEQNQDGNNDNDSSDGEVEALALAGNIPLDIPPRDIPGRHIRALSDPPHSALKHRSRSEERPPCPSAGCLKRSSEVFNQISSPRFINPLITKPRPNNMDKLTLIVDGTRFVVERSLFVAHPNTMLGRMFGSANDYTTRNEKGEFEVAHGISASVFKCILDYYKMGTINCPPSISIPELREACDYLLIPFNAHVIKCQNLRELLHELSNDGAKGQFQEFLEEFILPVMINAAKKGNRECHIVILAEDDVVDWDIEYPPSMGEEYHQIIYSNQLHRFFKYFENRDVAKDVLKERGLKKIRLGIEGYPTHKEKIKQRPNGGLEVIYNYVQRPFVRMSWEKEESKSRHVDFQCVKQKTGTPGLIEAVDEPAALAAAGAINAPRPPPVVLGAYPEEFE</sequence>
<evidence type="ECO:0000256" key="1">
    <source>
        <dbReference type="ARBA" id="ARBA00004496"/>
    </source>
</evidence>
<dbReference type="GO" id="GO:0005737">
    <property type="term" value="C:cytoplasm"/>
    <property type="evidence" value="ECO:0007669"/>
    <property type="project" value="UniProtKB-SubCell"/>
</dbReference>
<keyword evidence="2" id="KW-0963">Cytoplasm</keyword>
<dbReference type="PANTHER" id="PTHR21637:SF0">
    <property type="entry name" value="AT10158P"/>
    <property type="match status" value="1"/>
</dbReference>
<proteinExistence type="predicted"/>
<dbReference type="Proteomes" id="UP000515163">
    <property type="component" value="Unplaced"/>
</dbReference>
<dbReference type="SUPFAM" id="SSF54695">
    <property type="entry name" value="POZ domain"/>
    <property type="match status" value="1"/>
</dbReference>
<reference evidence="6" key="1">
    <citation type="submission" date="2025-08" db="UniProtKB">
        <authorList>
            <consortium name="RefSeq"/>
        </authorList>
    </citation>
    <scope>IDENTIFICATION</scope>
    <source>
        <tissue evidence="6">Tentacle</tissue>
    </source>
</reference>
<evidence type="ECO:0000313" key="6">
    <source>
        <dbReference type="RefSeq" id="XP_031557003.1"/>
    </source>
</evidence>
<feature type="compositionally biased region" description="Low complexity" evidence="3">
    <location>
        <begin position="1"/>
        <end position="15"/>
    </location>
</feature>
<dbReference type="GO" id="GO:0042327">
    <property type="term" value="P:positive regulation of phosphorylation"/>
    <property type="evidence" value="ECO:0007669"/>
    <property type="project" value="TreeGrafter"/>
</dbReference>
<keyword evidence="5" id="KW-1185">Reference proteome</keyword>
<name>A0A6P8HPK3_ACTTE</name>
<dbReference type="Gene3D" id="3.30.710.10">
    <property type="entry name" value="Potassium Channel Kv1.1, Chain A"/>
    <property type="match status" value="1"/>
</dbReference>
<dbReference type="InterPro" id="IPR039886">
    <property type="entry name" value="BTBD10/KCTD20"/>
</dbReference>
<dbReference type="GeneID" id="116293678"/>
<dbReference type="Pfam" id="PF16017">
    <property type="entry name" value="BTB_3"/>
    <property type="match status" value="1"/>
</dbReference>
<dbReference type="PANTHER" id="PTHR21637">
    <property type="entry name" value="BTB/POZ DOMAIN-CONTAINING PROTEIN 10-RELATED"/>
    <property type="match status" value="1"/>
</dbReference>
<dbReference type="AlphaFoldDB" id="A0A6P8HPK3"/>
<dbReference type="FunCoup" id="A0A6P8HPK3">
    <property type="interactions" value="3119"/>
</dbReference>
<gene>
    <name evidence="6" type="primary">LOC116293678</name>
</gene>
<dbReference type="InParanoid" id="A0A6P8HPK3"/>
<organism evidence="5 6">
    <name type="scientific">Actinia tenebrosa</name>
    <name type="common">Australian red waratah sea anemone</name>
    <dbReference type="NCBI Taxonomy" id="6105"/>
    <lineage>
        <taxon>Eukaryota</taxon>
        <taxon>Metazoa</taxon>
        <taxon>Cnidaria</taxon>
        <taxon>Anthozoa</taxon>
        <taxon>Hexacorallia</taxon>
        <taxon>Actiniaria</taxon>
        <taxon>Actiniidae</taxon>
        <taxon>Actinia</taxon>
    </lineage>
</organism>
<feature type="domain" description="BTB" evidence="4">
    <location>
        <begin position="103"/>
        <end position="206"/>
    </location>
</feature>
<evidence type="ECO:0000256" key="3">
    <source>
        <dbReference type="SAM" id="MobiDB-lite"/>
    </source>
</evidence>
<accession>A0A6P8HPK3</accession>
<feature type="region of interest" description="Disordered" evidence="3">
    <location>
        <begin position="1"/>
        <end position="70"/>
    </location>
</feature>
<dbReference type="OrthoDB" id="10034757at2759"/>
<evidence type="ECO:0000313" key="5">
    <source>
        <dbReference type="Proteomes" id="UP000515163"/>
    </source>
</evidence>
<dbReference type="InterPro" id="IPR039885">
    <property type="entry name" value="BTBD10/KCTD20_BTB/POZ"/>
</dbReference>